<keyword evidence="1" id="KW-0430">Lectin</keyword>
<sequence>MDFTEKRTHWVHLNFEARVGPKEEVLLFFAELYLDDGSDDKYVLATFSPAEATWMQKEEIVDVPVARKTFIIHGVTFGIVSIFGHFQTRPIGETRICGDAVDSLFATAEC</sequence>
<feature type="non-terminal residue" evidence="1">
    <location>
        <position position="110"/>
    </location>
</feature>
<dbReference type="EMBL" id="BKCP01011626">
    <property type="protein sequence ID" value="GER55243.1"/>
    <property type="molecule type" value="Genomic_DNA"/>
</dbReference>
<dbReference type="GO" id="GO:0030246">
    <property type="term" value="F:carbohydrate binding"/>
    <property type="evidence" value="ECO:0007669"/>
    <property type="project" value="UniProtKB-KW"/>
</dbReference>
<protein>
    <submittedName>
        <fullName evidence="1">Concanavalin A-like lectin protein kinase family protein</fullName>
    </submittedName>
</protein>
<dbReference type="AlphaFoldDB" id="A0A5A7RBV6"/>
<evidence type="ECO:0000313" key="1">
    <source>
        <dbReference type="EMBL" id="GER55243.1"/>
    </source>
</evidence>
<name>A0A5A7RBV6_STRAF</name>
<dbReference type="GO" id="GO:0016301">
    <property type="term" value="F:kinase activity"/>
    <property type="evidence" value="ECO:0007669"/>
    <property type="project" value="UniProtKB-KW"/>
</dbReference>
<accession>A0A5A7RBV6</accession>
<organism evidence="1 2">
    <name type="scientific">Striga asiatica</name>
    <name type="common">Asiatic witchweed</name>
    <name type="synonym">Buchnera asiatica</name>
    <dbReference type="NCBI Taxonomy" id="4170"/>
    <lineage>
        <taxon>Eukaryota</taxon>
        <taxon>Viridiplantae</taxon>
        <taxon>Streptophyta</taxon>
        <taxon>Embryophyta</taxon>
        <taxon>Tracheophyta</taxon>
        <taxon>Spermatophyta</taxon>
        <taxon>Magnoliopsida</taxon>
        <taxon>eudicotyledons</taxon>
        <taxon>Gunneridae</taxon>
        <taxon>Pentapetalae</taxon>
        <taxon>asterids</taxon>
        <taxon>lamiids</taxon>
        <taxon>Lamiales</taxon>
        <taxon>Orobanchaceae</taxon>
        <taxon>Buchnereae</taxon>
        <taxon>Striga</taxon>
    </lineage>
</organism>
<gene>
    <name evidence="1" type="ORF">STAS_32895</name>
</gene>
<comment type="caution">
    <text evidence="1">The sequence shown here is derived from an EMBL/GenBank/DDBJ whole genome shotgun (WGS) entry which is preliminary data.</text>
</comment>
<dbReference type="Proteomes" id="UP000325081">
    <property type="component" value="Unassembled WGS sequence"/>
</dbReference>
<evidence type="ECO:0000313" key="2">
    <source>
        <dbReference type="Proteomes" id="UP000325081"/>
    </source>
</evidence>
<keyword evidence="1" id="KW-0808">Transferase</keyword>
<reference evidence="2" key="1">
    <citation type="journal article" date="2019" name="Curr. Biol.">
        <title>Genome Sequence of Striga asiatica Provides Insight into the Evolution of Plant Parasitism.</title>
        <authorList>
            <person name="Yoshida S."/>
            <person name="Kim S."/>
            <person name="Wafula E.K."/>
            <person name="Tanskanen J."/>
            <person name="Kim Y.M."/>
            <person name="Honaas L."/>
            <person name="Yang Z."/>
            <person name="Spallek T."/>
            <person name="Conn C.E."/>
            <person name="Ichihashi Y."/>
            <person name="Cheong K."/>
            <person name="Cui S."/>
            <person name="Der J.P."/>
            <person name="Gundlach H."/>
            <person name="Jiao Y."/>
            <person name="Hori C."/>
            <person name="Ishida J.K."/>
            <person name="Kasahara H."/>
            <person name="Kiba T."/>
            <person name="Kim M.S."/>
            <person name="Koo N."/>
            <person name="Laohavisit A."/>
            <person name="Lee Y.H."/>
            <person name="Lumba S."/>
            <person name="McCourt P."/>
            <person name="Mortimer J.C."/>
            <person name="Mutuku J.M."/>
            <person name="Nomura T."/>
            <person name="Sasaki-Sekimoto Y."/>
            <person name="Seto Y."/>
            <person name="Wang Y."/>
            <person name="Wakatake T."/>
            <person name="Sakakibara H."/>
            <person name="Demura T."/>
            <person name="Yamaguchi S."/>
            <person name="Yoneyama K."/>
            <person name="Manabe R.I."/>
            <person name="Nelson D.C."/>
            <person name="Schulman A.H."/>
            <person name="Timko M.P."/>
            <person name="dePamphilis C.W."/>
            <person name="Choi D."/>
            <person name="Shirasu K."/>
        </authorList>
    </citation>
    <scope>NUCLEOTIDE SEQUENCE [LARGE SCALE GENOMIC DNA]</scope>
    <source>
        <strain evidence="2">cv. UVA1</strain>
    </source>
</reference>
<keyword evidence="1" id="KW-0418">Kinase</keyword>
<keyword evidence="2" id="KW-1185">Reference proteome</keyword>
<proteinExistence type="predicted"/>